<dbReference type="InParanoid" id="E9H981"/>
<dbReference type="OrthoDB" id="6346949at2759"/>
<dbReference type="GO" id="GO:0000981">
    <property type="term" value="F:DNA-binding transcription factor activity, RNA polymerase II-specific"/>
    <property type="evidence" value="ECO:0007669"/>
    <property type="project" value="InterPro"/>
</dbReference>
<evidence type="ECO:0000256" key="1">
    <source>
        <dbReference type="ARBA" id="ARBA00004123"/>
    </source>
</evidence>
<protein>
    <recommendedName>
        <fullName evidence="8">Homeobox domain-containing protein</fullName>
    </recommendedName>
</protein>
<dbReference type="KEGG" id="dpx:DAPPUDRAFT_326937"/>
<dbReference type="GO" id="GO:0015630">
    <property type="term" value="C:microtubule cytoskeleton"/>
    <property type="evidence" value="ECO:0000318"/>
    <property type="project" value="GO_Central"/>
</dbReference>
<evidence type="ECO:0000313" key="10">
    <source>
        <dbReference type="Proteomes" id="UP000000305"/>
    </source>
</evidence>
<dbReference type="SMART" id="SM00389">
    <property type="entry name" value="HOX"/>
    <property type="match status" value="1"/>
</dbReference>
<dbReference type="Proteomes" id="UP000000305">
    <property type="component" value="Unassembled WGS sequence"/>
</dbReference>
<feature type="compositionally biased region" description="Polar residues" evidence="7">
    <location>
        <begin position="186"/>
        <end position="208"/>
    </location>
</feature>
<dbReference type="GO" id="GO:0061640">
    <property type="term" value="P:cytoskeleton-dependent cytokinesis"/>
    <property type="evidence" value="ECO:0000318"/>
    <property type="project" value="GO_Central"/>
</dbReference>
<dbReference type="eggNOG" id="KOG3802">
    <property type="taxonomic scope" value="Eukaryota"/>
</dbReference>
<dbReference type="InterPro" id="IPR013847">
    <property type="entry name" value="POU"/>
</dbReference>
<dbReference type="GO" id="GO:0008104">
    <property type="term" value="P:intracellular protein localization"/>
    <property type="evidence" value="ECO:0000318"/>
    <property type="project" value="GO_Central"/>
</dbReference>
<name>E9H981_DAPPU</name>
<accession>E9H981</accession>
<dbReference type="PRINTS" id="PR00028">
    <property type="entry name" value="POUDOMAIN"/>
</dbReference>
<dbReference type="InterPro" id="IPR009057">
    <property type="entry name" value="Homeodomain-like_sf"/>
</dbReference>
<evidence type="ECO:0000256" key="2">
    <source>
        <dbReference type="ARBA" id="ARBA00023125"/>
    </source>
</evidence>
<feature type="domain" description="Homeobox" evidence="8">
    <location>
        <begin position="233"/>
        <end position="293"/>
    </location>
</feature>
<dbReference type="EMBL" id="GL732608">
    <property type="protein sequence ID" value="EFX71573.1"/>
    <property type="molecule type" value="Genomic_DNA"/>
</dbReference>
<dbReference type="PROSITE" id="PS00027">
    <property type="entry name" value="HOMEOBOX_1"/>
    <property type="match status" value="1"/>
</dbReference>
<comment type="subcellular location">
    <subcellularLocation>
        <location evidence="1 5 6">Nucleus</location>
    </subcellularLocation>
</comment>
<dbReference type="AlphaFoldDB" id="E9H981"/>
<sequence>MEISAGHLVPAENFCQSSRTSRKLLPANSYQPEDYASHLVPAGTVLYRQMPPRTTISYWYEMVEKMNDDLSSNEVSLRRTTRLAKQIPESAEIIYGSTDSIKKLFDSVSQDNSSTAQLTGYRLRQKRSRPESPTTDSSSESQSSSVMTLENKHAKRSRQEIGNSSTSIGSVGIFIEPFHPDGTFTINDGTSIVGTNPTSHSGQQSQMEYSLEPNRAQDSMASSAKTASASWPSPPARKRTLIEGALKDALEKHFYMEPKPSLATITSLAESLRMKTEVVRVWFANRRHKEKCSKPVAKSKRPGRKARAARRAPVPCKSVSETSETIQELIDSVTESNSSAVQLSELNRIDLESLGPPPLLDVESQVPLLNTENEVPLVVEPLDTNPASDETEELPEMECSLETFVQELIVPSDTNVFNYPQAGNGGSFKNGRPWGPLSRRQPVEEDTFDISVTFSDLIKDVRFAEKQIKRSNKIGNQKGIDVYDVPVTKSIEPTSTFERMVFGEIDAHAEHRTVLVLGANSSSQAKFINGIINFIFDVELNDSYRFQLVEEEPASQSNCIKVYDIHHSCGFRVTYSLTIITMPTYDANSDDSQLFRDQNIAKMFLEFFEDEGGVQELDMICHVEADGNQHYLLSIFGNDVKDNNNCWMPTDYFGDNCKWQDGIQRFFVALAKKETKSLSLTRQVLEERKHMEAMLDGLQSLIETVSVKMEEINKTKKMITFCQAQIPPTAEVEETFPVELTQKVELPPGQYMINCNQCFVTCHNSFVKKDKVYSPDVSEAIVLESCTVCPGKCSWSMHSNQPYRWVYVKKEPTDFTNPANQRYEAEMKWKKIRSNGQELVKVLQNDLVENGTIMLEHFQSTWRCIQQLNKIALHGNSFLTQKVFDVLYDAEQQLKELGFEDGLESLKM</sequence>
<feature type="compositionally biased region" description="Low complexity" evidence="7">
    <location>
        <begin position="131"/>
        <end position="145"/>
    </location>
</feature>
<dbReference type="STRING" id="6669.E9H981"/>
<evidence type="ECO:0000256" key="6">
    <source>
        <dbReference type="RuleBase" id="RU000682"/>
    </source>
</evidence>
<dbReference type="GO" id="GO:0032153">
    <property type="term" value="C:cell division site"/>
    <property type="evidence" value="ECO:0000318"/>
    <property type="project" value="GO_Central"/>
</dbReference>
<dbReference type="SUPFAM" id="SSF46689">
    <property type="entry name" value="Homeodomain-like"/>
    <property type="match status" value="1"/>
</dbReference>
<gene>
    <name evidence="9" type="ORF">DAPPUDRAFT_326937</name>
</gene>
<dbReference type="Gene3D" id="1.10.10.60">
    <property type="entry name" value="Homeodomain-like"/>
    <property type="match status" value="1"/>
</dbReference>
<evidence type="ECO:0000256" key="3">
    <source>
        <dbReference type="ARBA" id="ARBA00023155"/>
    </source>
</evidence>
<reference evidence="9 10" key="1">
    <citation type="journal article" date="2011" name="Science">
        <title>The ecoresponsive genome of Daphnia pulex.</title>
        <authorList>
            <person name="Colbourne J.K."/>
            <person name="Pfrender M.E."/>
            <person name="Gilbert D."/>
            <person name="Thomas W.K."/>
            <person name="Tucker A."/>
            <person name="Oakley T.H."/>
            <person name="Tokishita S."/>
            <person name="Aerts A."/>
            <person name="Arnold G.J."/>
            <person name="Basu M.K."/>
            <person name="Bauer D.J."/>
            <person name="Caceres C.E."/>
            <person name="Carmel L."/>
            <person name="Casola C."/>
            <person name="Choi J.H."/>
            <person name="Detter J.C."/>
            <person name="Dong Q."/>
            <person name="Dusheyko S."/>
            <person name="Eads B.D."/>
            <person name="Frohlich T."/>
            <person name="Geiler-Samerotte K.A."/>
            <person name="Gerlach D."/>
            <person name="Hatcher P."/>
            <person name="Jogdeo S."/>
            <person name="Krijgsveld J."/>
            <person name="Kriventseva E.V."/>
            <person name="Kultz D."/>
            <person name="Laforsch C."/>
            <person name="Lindquist E."/>
            <person name="Lopez J."/>
            <person name="Manak J.R."/>
            <person name="Muller J."/>
            <person name="Pangilinan J."/>
            <person name="Patwardhan R.P."/>
            <person name="Pitluck S."/>
            <person name="Pritham E.J."/>
            <person name="Rechtsteiner A."/>
            <person name="Rho M."/>
            <person name="Rogozin I.B."/>
            <person name="Sakarya O."/>
            <person name="Salamov A."/>
            <person name="Schaack S."/>
            <person name="Shapiro H."/>
            <person name="Shiga Y."/>
            <person name="Skalitzky C."/>
            <person name="Smith Z."/>
            <person name="Souvorov A."/>
            <person name="Sung W."/>
            <person name="Tang Z."/>
            <person name="Tsuchiya D."/>
            <person name="Tu H."/>
            <person name="Vos H."/>
            <person name="Wang M."/>
            <person name="Wolf Y.I."/>
            <person name="Yamagata H."/>
            <person name="Yamada T."/>
            <person name="Ye Y."/>
            <person name="Shaw J.R."/>
            <person name="Andrews J."/>
            <person name="Crease T.J."/>
            <person name="Tang H."/>
            <person name="Lucas S.M."/>
            <person name="Robertson H.M."/>
            <person name="Bork P."/>
            <person name="Koonin E.V."/>
            <person name="Zdobnov E.M."/>
            <person name="Grigoriev I.V."/>
            <person name="Lynch M."/>
            <person name="Boore J.L."/>
        </authorList>
    </citation>
    <scope>NUCLEOTIDE SEQUENCE [LARGE SCALE GENOMIC DNA]</scope>
</reference>
<dbReference type="InterPro" id="IPR001356">
    <property type="entry name" value="HD"/>
</dbReference>
<dbReference type="PANTHER" id="PTHR32046">
    <property type="entry name" value="G DOMAIN-CONTAINING PROTEIN"/>
    <property type="match status" value="1"/>
</dbReference>
<dbReference type="GO" id="GO:0003924">
    <property type="term" value="F:GTPase activity"/>
    <property type="evidence" value="ECO:0000318"/>
    <property type="project" value="GO_Central"/>
</dbReference>
<dbReference type="CDD" id="cd00086">
    <property type="entry name" value="homeodomain"/>
    <property type="match status" value="1"/>
</dbReference>
<dbReference type="GO" id="GO:0005634">
    <property type="term" value="C:nucleus"/>
    <property type="evidence" value="ECO:0007669"/>
    <property type="project" value="UniProtKB-SubCell"/>
</dbReference>
<dbReference type="Pfam" id="PF00046">
    <property type="entry name" value="Homeodomain"/>
    <property type="match status" value="1"/>
</dbReference>
<dbReference type="GO" id="GO:0060090">
    <property type="term" value="F:molecular adaptor activity"/>
    <property type="evidence" value="ECO:0000318"/>
    <property type="project" value="GO_Central"/>
</dbReference>
<dbReference type="GO" id="GO:0003677">
    <property type="term" value="F:DNA binding"/>
    <property type="evidence" value="ECO:0007669"/>
    <property type="project" value="UniProtKB-UniRule"/>
</dbReference>
<keyword evidence="4 5" id="KW-0539">Nucleus</keyword>
<evidence type="ECO:0000259" key="8">
    <source>
        <dbReference type="PROSITE" id="PS50071"/>
    </source>
</evidence>
<dbReference type="PhylomeDB" id="E9H981"/>
<keyword evidence="3 5" id="KW-0371">Homeobox</keyword>
<feature type="region of interest" description="Disordered" evidence="7">
    <location>
        <begin position="186"/>
        <end position="236"/>
    </location>
</feature>
<evidence type="ECO:0000256" key="7">
    <source>
        <dbReference type="SAM" id="MobiDB-lite"/>
    </source>
</evidence>
<dbReference type="HOGENOM" id="CLU_014833_0_0_1"/>
<evidence type="ECO:0000256" key="5">
    <source>
        <dbReference type="PROSITE-ProRule" id="PRU00108"/>
    </source>
</evidence>
<evidence type="ECO:0000313" key="9">
    <source>
        <dbReference type="EMBL" id="EFX71573.1"/>
    </source>
</evidence>
<proteinExistence type="predicted"/>
<dbReference type="PROSITE" id="PS50071">
    <property type="entry name" value="HOMEOBOX_2"/>
    <property type="match status" value="1"/>
</dbReference>
<feature type="DNA-binding region" description="Homeobox" evidence="5">
    <location>
        <begin position="235"/>
        <end position="294"/>
    </location>
</feature>
<feature type="compositionally biased region" description="Basic residues" evidence="7">
    <location>
        <begin position="293"/>
        <end position="310"/>
    </location>
</feature>
<feature type="region of interest" description="Disordered" evidence="7">
    <location>
        <begin position="115"/>
        <end position="165"/>
    </location>
</feature>
<evidence type="ECO:0000256" key="4">
    <source>
        <dbReference type="ARBA" id="ARBA00023242"/>
    </source>
</evidence>
<dbReference type="GO" id="GO:0005940">
    <property type="term" value="C:septin ring"/>
    <property type="evidence" value="ECO:0000318"/>
    <property type="project" value="GO_Central"/>
</dbReference>
<dbReference type="GO" id="GO:0031105">
    <property type="term" value="C:septin complex"/>
    <property type="evidence" value="ECO:0000318"/>
    <property type="project" value="GO_Central"/>
</dbReference>
<keyword evidence="2 5" id="KW-0238">DNA-binding</keyword>
<dbReference type="PANTHER" id="PTHR32046:SF14">
    <property type="match status" value="1"/>
</dbReference>
<dbReference type="InterPro" id="IPR017970">
    <property type="entry name" value="Homeobox_CS"/>
</dbReference>
<keyword evidence="10" id="KW-1185">Reference proteome</keyword>
<feature type="region of interest" description="Disordered" evidence="7">
    <location>
        <begin position="293"/>
        <end position="318"/>
    </location>
</feature>
<feature type="compositionally biased region" description="Low complexity" evidence="7">
    <location>
        <begin position="219"/>
        <end position="231"/>
    </location>
</feature>
<organism evidence="9 10">
    <name type="scientific">Daphnia pulex</name>
    <name type="common">Water flea</name>
    <dbReference type="NCBI Taxonomy" id="6669"/>
    <lineage>
        <taxon>Eukaryota</taxon>
        <taxon>Metazoa</taxon>
        <taxon>Ecdysozoa</taxon>
        <taxon>Arthropoda</taxon>
        <taxon>Crustacea</taxon>
        <taxon>Branchiopoda</taxon>
        <taxon>Diplostraca</taxon>
        <taxon>Cladocera</taxon>
        <taxon>Anomopoda</taxon>
        <taxon>Daphniidae</taxon>
        <taxon>Daphnia</taxon>
    </lineage>
</organism>